<keyword evidence="4 7" id="KW-0812">Transmembrane</keyword>
<organism evidence="10 11">
    <name type="scientific">Coprobacter fastidiosus</name>
    <dbReference type="NCBI Taxonomy" id="1099853"/>
    <lineage>
        <taxon>Bacteria</taxon>
        <taxon>Pseudomonadati</taxon>
        <taxon>Bacteroidota</taxon>
        <taxon>Bacteroidia</taxon>
        <taxon>Bacteroidales</taxon>
        <taxon>Barnesiellaceae</taxon>
        <taxon>Coprobacter</taxon>
    </lineage>
</organism>
<evidence type="ECO:0000259" key="9">
    <source>
        <dbReference type="Pfam" id="PF07715"/>
    </source>
</evidence>
<dbReference type="Gene3D" id="2.60.40.1120">
    <property type="entry name" value="Carboxypeptidase-like, regulatory domain"/>
    <property type="match status" value="1"/>
</dbReference>
<dbReference type="PROSITE" id="PS52016">
    <property type="entry name" value="TONB_DEPENDENT_REC_3"/>
    <property type="match status" value="1"/>
</dbReference>
<dbReference type="Pfam" id="PF13715">
    <property type="entry name" value="CarbopepD_reg_2"/>
    <property type="match status" value="1"/>
</dbReference>
<dbReference type="AlphaFoldDB" id="A0A354LZ06"/>
<dbReference type="SUPFAM" id="SSF56935">
    <property type="entry name" value="Porins"/>
    <property type="match status" value="1"/>
</dbReference>
<sequence>MKENKLRIILVMLCAFGALALQAQKNVTGTVVDQSGAGLPGVSILVKGTTKGTTTDVDGKFGISVPNGNAILRFTFLGFGAVEQKVDLKKPMTVVMKETSKDLDEVVVVGYQEVRRKDLTGAVGEANLGDILQTPVVSFDQALAGRIAGVQVSSNEGMPGSAFNIVIRGGNSITQDNSPLFVIDGFPVEDADAASLNPNDIESMNFLKDASATAIYGARGANGVVIITTKKGQIGKPKISYNGSFSVSTVTKKLELMDAYEFVKLQEEIQGDLSSSYYSNGRTLESYRNYPDQFKWQDDIFRTAFTNNHYISLTGGTAETRYTASLSYLNQEGILLNSGYQRFQGRFSLDQRISPKLKVNVNGNYARGITNGASPSVASSSATNSLFYSVWGYRPVSYDGTDLRTLLWDPTVPTNNDYRFNPILSLENEYRRLIQDDFQANAYAEYTFIPGLKLKVSGSYRLKKRQNEQFNNSKTRYGNATRSEGVNASVRHYDDHSWVNENVLNYSKVFKRKHNFSAMAAATFQGNYSNYFRNDVQNISHEDLGMAGMDNGIPILSESTIGENMLMSYLARVNYNYNSKYYITASFRADGSSKFSKENRWGYFPSASVAWSFNREDFMASFEDWLSNGKLRLGWGATGNNRVSDFASLGQMTSKIAFEYPFGNSYQTAYKLTGLENKNLKWETTEQTNLGLDLGFFNDRVALTVDLYHKLTRDLLLQADLPYTTGYASTYLNVGKMQNRGLEITLETTNIQNKNFTWTTNFNIAFNQSKVKELSRNQETLLSTVTFDNAYSAEPSYIAQVGKPLGLMYGYIYDGTYKYEDFDVSGGNYTLKSNVPNNGNDRSTIQPGDAKYVDINGDGVVDDNDRTIIGRGQPIHTGGFTNNFKYKNFDLNIFFTWSYGNDILNANRLLFDNGLWKRETNMFASYADRWTPENPNSDIPRAASQPNVFSSRVIEDGSYLRLKSVTLGYNFPQRVLKKLMLSSARIFVSGENLWTWTSYTGYDPEVSVRNSALTPGFDYSAYPRAYNFSVGLNVSF</sequence>
<evidence type="ECO:0000256" key="3">
    <source>
        <dbReference type="ARBA" id="ARBA00022452"/>
    </source>
</evidence>
<evidence type="ECO:0000256" key="8">
    <source>
        <dbReference type="SAM" id="SignalP"/>
    </source>
</evidence>
<evidence type="ECO:0000313" key="11">
    <source>
        <dbReference type="Proteomes" id="UP000262954"/>
    </source>
</evidence>
<dbReference type="NCBIfam" id="TIGR04056">
    <property type="entry name" value="OMP_RagA_SusC"/>
    <property type="match status" value="1"/>
</dbReference>
<evidence type="ECO:0000256" key="6">
    <source>
        <dbReference type="ARBA" id="ARBA00023237"/>
    </source>
</evidence>
<dbReference type="InterPro" id="IPR008969">
    <property type="entry name" value="CarboxyPept-like_regulatory"/>
</dbReference>
<dbReference type="EMBL" id="DNWC01000012">
    <property type="protein sequence ID" value="HBJ07495.1"/>
    <property type="molecule type" value="Genomic_DNA"/>
</dbReference>
<dbReference type="InterPro" id="IPR039426">
    <property type="entry name" value="TonB-dep_rcpt-like"/>
</dbReference>
<feature type="signal peptide" evidence="8">
    <location>
        <begin position="1"/>
        <end position="20"/>
    </location>
</feature>
<keyword evidence="8" id="KW-0732">Signal</keyword>
<dbReference type="NCBIfam" id="TIGR04057">
    <property type="entry name" value="SusC_RagA_signa"/>
    <property type="match status" value="1"/>
</dbReference>
<evidence type="ECO:0000256" key="4">
    <source>
        <dbReference type="ARBA" id="ARBA00022692"/>
    </source>
</evidence>
<comment type="caution">
    <text evidence="10">The sequence shown here is derived from an EMBL/GenBank/DDBJ whole genome shotgun (WGS) entry which is preliminary data.</text>
</comment>
<dbReference type="Proteomes" id="UP000262954">
    <property type="component" value="Unassembled WGS sequence"/>
</dbReference>
<gene>
    <name evidence="10" type="ORF">DDY73_00675</name>
</gene>
<evidence type="ECO:0000256" key="5">
    <source>
        <dbReference type="ARBA" id="ARBA00023136"/>
    </source>
</evidence>
<evidence type="ECO:0000256" key="1">
    <source>
        <dbReference type="ARBA" id="ARBA00004571"/>
    </source>
</evidence>
<dbReference type="Gene3D" id="2.170.130.10">
    <property type="entry name" value="TonB-dependent receptor, plug domain"/>
    <property type="match status" value="1"/>
</dbReference>
<dbReference type="InterPro" id="IPR036942">
    <property type="entry name" value="Beta-barrel_TonB_sf"/>
</dbReference>
<accession>A0A354LZ06</accession>
<evidence type="ECO:0000256" key="7">
    <source>
        <dbReference type="PROSITE-ProRule" id="PRU01360"/>
    </source>
</evidence>
<keyword evidence="6 7" id="KW-0998">Cell outer membrane</keyword>
<keyword evidence="5 7" id="KW-0472">Membrane</keyword>
<evidence type="ECO:0000256" key="2">
    <source>
        <dbReference type="ARBA" id="ARBA00022448"/>
    </source>
</evidence>
<reference evidence="10 11" key="1">
    <citation type="journal article" date="2018" name="Nat. Biotechnol.">
        <title>A standardized bacterial taxonomy based on genome phylogeny substantially revises the tree of life.</title>
        <authorList>
            <person name="Parks D.H."/>
            <person name="Chuvochina M."/>
            <person name="Waite D.W."/>
            <person name="Rinke C."/>
            <person name="Skarshewski A."/>
            <person name="Chaumeil P.A."/>
            <person name="Hugenholtz P."/>
        </authorList>
    </citation>
    <scope>NUCLEOTIDE SEQUENCE [LARGE SCALE GENOMIC DNA]</scope>
    <source>
        <strain evidence="10">UBA11482</strain>
    </source>
</reference>
<dbReference type="InterPro" id="IPR012910">
    <property type="entry name" value="Plug_dom"/>
</dbReference>
<evidence type="ECO:0000313" key="10">
    <source>
        <dbReference type="EMBL" id="HBJ07495.1"/>
    </source>
</evidence>
<dbReference type="Pfam" id="PF07715">
    <property type="entry name" value="Plug"/>
    <property type="match status" value="1"/>
</dbReference>
<feature type="domain" description="TonB-dependent receptor plug" evidence="9">
    <location>
        <begin position="117"/>
        <end position="224"/>
    </location>
</feature>
<feature type="chain" id="PRO_5016775199" evidence="8">
    <location>
        <begin position="21"/>
        <end position="1036"/>
    </location>
</feature>
<proteinExistence type="inferred from homology"/>
<protein>
    <submittedName>
        <fullName evidence="10">SusC/RagA family TonB-linked outer membrane protein</fullName>
    </submittedName>
</protein>
<dbReference type="RefSeq" id="WP_039928098.1">
    <property type="nucleotide sequence ID" value="NZ_CABKQP010000003.1"/>
</dbReference>
<dbReference type="InterPro" id="IPR023996">
    <property type="entry name" value="TonB-dep_OMP_SusC/RagA"/>
</dbReference>
<dbReference type="SUPFAM" id="SSF49464">
    <property type="entry name" value="Carboxypeptidase regulatory domain-like"/>
    <property type="match status" value="1"/>
</dbReference>
<comment type="similarity">
    <text evidence="7">Belongs to the TonB-dependent receptor family.</text>
</comment>
<keyword evidence="2 7" id="KW-0813">Transport</keyword>
<keyword evidence="3 7" id="KW-1134">Transmembrane beta strand</keyword>
<dbReference type="Gene3D" id="2.40.170.20">
    <property type="entry name" value="TonB-dependent receptor, beta-barrel domain"/>
    <property type="match status" value="1"/>
</dbReference>
<dbReference type="FunFam" id="2.170.130.10:FF:000008">
    <property type="entry name" value="SusC/RagA family TonB-linked outer membrane protein"/>
    <property type="match status" value="1"/>
</dbReference>
<name>A0A354LZ06_9BACT</name>
<comment type="subcellular location">
    <subcellularLocation>
        <location evidence="1 7">Cell outer membrane</location>
        <topology evidence="1 7">Multi-pass membrane protein</topology>
    </subcellularLocation>
</comment>
<dbReference type="GO" id="GO:0009279">
    <property type="term" value="C:cell outer membrane"/>
    <property type="evidence" value="ECO:0007669"/>
    <property type="project" value="UniProtKB-SubCell"/>
</dbReference>
<dbReference type="InterPro" id="IPR037066">
    <property type="entry name" value="Plug_dom_sf"/>
</dbReference>
<dbReference type="InterPro" id="IPR023997">
    <property type="entry name" value="TonB-dep_OMP_SusC/RagA_CS"/>
</dbReference>